<dbReference type="Proteomes" id="UP000693738">
    <property type="component" value="Unassembled WGS sequence"/>
</dbReference>
<accession>A0A8J2J0A6</accession>
<dbReference type="AlphaFoldDB" id="A0A8J2J0A6"/>
<gene>
    <name evidence="2" type="ORF">FEQUK3_LOCUS3840</name>
</gene>
<protein>
    <recommendedName>
        <fullName evidence="4">Apple domain-containing protein</fullName>
    </recommendedName>
</protein>
<evidence type="ECO:0000313" key="3">
    <source>
        <dbReference type="Proteomes" id="UP000693738"/>
    </source>
</evidence>
<sequence>MTSLSEITFIPETTNTTGVAASSTEVVNDVGTTATTDNTDTTTTTEGDTSSTKAVSDIDTTTADTMDTTTTNEDTTTLPENLTTIEAQTTTAEITTTAEPTTATAAAPEPQFDCGDAGLTNPYTYSGVTFNLLCGRDWSYVFLDGFETESFSECLRRCALDSLCNGFAWDPPFKYCGLGTQVDDLRSNPLYDAGEVVSRSG</sequence>
<evidence type="ECO:0008006" key="4">
    <source>
        <dbReference type="Google" id="ProtNLM"/>
    </source>
</evidence>
<evidence type="ECO:0000313" key="2">
    <source>
        <dbReference type="EMBL" id="CAG7558119.1"/>
    </source>
</evidence>
<reference evidence="2" key="1">
    <citation type="submission" date="2021-05" db="EMBL/GenBank/DDBJ databases">
        <authorList>
            <person name="Khan N."/>
        </authorList>
    </citation>
    <scope>NUCLEOTIDE SEQUENCE</scope>
</reference>
<dbReference type="EMBL" id="CAJSTJ010000122">
    <property type="protein sequence ID" value="CAG7558119.1"/>
    <property type="molecule type" value="Genomic_DNA"/>
</dbReference>
<name>A0A8J2J0A6_FUSEQ</name>
<proteinExistence type="predicted"/>
<organism evidence="2 3">
    <name type="scientific">Fusarium equiseti</name>
    <name type="common">Fusarium scirpi</name>
    <dbReference type="NCBI Taxonomy" id="61235"/>
    <lineage>
        <taxon>Eukaryota</taxon>
        <taxon>Fungi</taxon>
        <taxon>Dikarya</taxon>
        <taxon>Ascomycota</taxon>
        <taxon>Pezizomycotina</taxon>
        <taxon>Sordariomycetes</taxon>
        <taxon>Hypocreomycetidae</taxon>
        <taxon>Hypocreales</taxon>
        <taxon>Nectriaceae</taxon>
        <taxon>Fusarium</taxon>
        <taxon>Fusarium incarnatum-equiseti species complex</taxon>
    </lineage>
</organism>
<comment type="caution">
    <text evidence="2">The sequence shown here is derived from an EMBL/GenBank/DDBJ whole genome shotgun (WGS) entry which is preliminary data.</text>
</comment>
<evidence type="ECO:0000256" key="1">
    <source>
        <dbReference type="SAM" id="MobiDB-lite"/>
    </source>
</evidence>
<feature type="region of interest" description="Disordered" evidence="1">
    <location>
        <begin position="30"/>
        <end position="76"/>
    </location>
</feature>